<dbReference type="InterPro" id="IPR023214">
    <property type="entry name" value="HAD_sf"/>
</dbReference>
<dbReference type="GO" id="GO:0006281">
    <property type="term" value="P:DNA repair"/>
    <property type="evidence" value="ECO:0007669"/>
    <property type="project" value="TreeGrafter"/>
</dbReference>
<dbReference type="SFLD" id="SFLDG01129">
    <property type="entry name" value="C1.5:_HAD__Beta-PGM__Phosphata"/>
    <property type="match status" value="1"/>
</dbReference>
<evidence type="ECO:0000256" key="3">
    <source>
        <dbReference type="ARBA" id="ARBA00006171"/>
    </source>
</evidence>
<proteinExistence type="inferred from homology"/>
<dbReference type="NCBIfam" id="TIGR01549">
    <property type="entry name" value="HAD-SF-IA-v1"/>
    <property type="match status" value="1"/>
</dbReference>
<organism evidence="5">
    <name type="scientific">Caldithrix abyssi</name>
    <dbReference type="NCBI Taxonomy" id="187145"/>
    <lineage>
        <taxon>Bacteria</taxon>
        <taxon>Pseudomonadati</taxon>
        <taxon>Calditrichota</taxon>
        <taxon>Calditrichia</taxon>
        <taxon>Calditrichales</taxon>
        <taxon>Calditrichaceae</taxon>
        <taxon>Caldithrix</taxon>
    </lineage>
</organism>
<comment type="similarity">
    <text evidence="3">Belongs to the HAD-like hydrolase superfamily. CbbY/CbbZ/Gph/YieH family.</text>
</comment>
<comment type="catalytic activity">
    <reaction evidence="1">
        <text>2-phosphoglycolate + H2O = glycolate + phosphate</text>
        <dbReference type="Rhea" id="RHEA:14369"/>
        <dbReference type="ChEBI" id="CHEBI:15377"/>
        <dbReference type="ChEBI" id="CHEBI:29805"/>
        <dbReference type="ChEBI" id="CHEBI:43474"/>
        <dbReference type="ChEBI" id="CHEBI:58033"/>
        <dbReference type="EC" id="3.1.3.18"/>
    </reaction>
</comment>
<dbReference type="PANTHER" id="PTHR43434">
    <property type="entry name" value="PHOSPHOGLYCOLATE PHOSPHATASE"/>
    <property type="match status" value="1"/>
</dbReference>
<evidence type="ECO:0000256" key="1">
    <source>
        <dbReference type="ARBA" id="ARBA00000830"/>
    </source>
</evidence>
<comment type="caution">
    <text evidence="5">The sequence shown here is derived from an EMBL/GenBank/DDBJ whole genome shotgun (WGS) entry which is preliminary data.</text>
</comment>
<dbReference type="Pfam" id="PF13419">
    <property type="entry name" value="HAD_2"/>
    <property type="match status" value="1"/>
</dbReference>
<evidence type="ECO:0000313" key="5">
    <source>
        <dbReference type="EMBL" id="HED11138.1"/>
    </source>
</evidence>
<dbReference type="SUPFAM" id="SSF56784">
    <property type="entry name" value="HAD-like"/>
    <property type="match status" value="1"/>
</dbReference>
<name>A0A7V1LN74_CALAY</name>
<dbReference type="InterPro" id="IPR006439">
    <property type="entry name" value="HAD-SF_hydro_IA"/>
</dbReference>
<dbReference type="EC" id="3.1.3.18" evidence="4"/>
<evidence type="ECO:0000256" key="4">
    <source>
        <dbReference type="ARBA" id="ARBA00013078"/>
    </source>
</evidence>
<dbReference type="PANTHER" id="PTHR43434:SF1">
    <property type="entry name" value="PHOSPHOGLYCOLATE PHOSPHATASE"/>
    <property type="match status" value="1"/>
</dbReference>
<dbReference type="GO" id="GO:0005829">
    <property type="term" value="C:cytosol"/>
    <property type="evidence" value="ECO:0007669"/>
    <property type="project" value="TreeGrafter"/>
</dbReference>
<evidence type="ECO:0000256" key="2">
    <source>
        <dbReference type="ARBA" id="ARBA00004818"/>
    </source>
</evidence>
<accession>A0A7V1LN74</accession>
<dbReference type="SFLD" id="SFLDG01135">
    <property type="entry name" value="C1.5.6:_HAD__Beta-PGM__Phospha"/>
    <property type="match status" value="1"/>
</dbReference>
<dbReference type="Gene3D" id="1.10.150.240">
    <property type="entry name" value="Putative phosphatase, domain 2"/>
    <property type="match status" value="1"/>
</dbReference>
<dbReference type="InterPro" id="IPR041492">
    <property type="entry name" value="HAD_2"/>
</dbReference>
<dbReference type="GO" id="GO:0008967">
    <property type="term" value="F:phosphoglycolate phosphatase activity"/>
    <property type="evidence" value="ECO:0007669"/>
    <property type="project" value="UniProtKB-EC"/>
</dbReference>
<dbReference type="InterPro" id="IPR036412">
    <property type="entry name" value="HAD-like_sf"/>
</dbReference>
<dbReference type="Proteomes" id="UP000886005">
    <property type="component" value="Unassembled WGS sequence"/>
</dbReference>
<comment type="pathway">
    <text evidence="2">Organic acid metabolism; glycolate biosynthesis; glycolate from 2-phosphoglycolate: step 1/1.</text>
</comment>
<reference evidence="5" key="1">
    <citation type="journal article" date="2020" name="mSystems">
        <title>Genome- and Community-Level Interaction Insights into Carbon Utilization and Element Cycling Functions of Hydrothermarchaeota in Hydrothermal Sediment.</title>
        <authorList>
            <person name="Zhou Z."/>
            <person name="Liu Y."/>
            <person name="Xu W."/>
            <person name="Pan J."/>
            <person name="Luo Z.H."/>
            <person name="Li M."/>
        </authorList>
    </citation>
    <scope>NUCLEOTIDE SEQUENCE [LARGE SCALE GENOMIC DNA]</scope>
    <source>
        <strain evidence="5">HyVt-456</strain>
    </source>
</reference>
<protein>
    <recommendedName>
        <fullName evidence="4">phosphoglycolate phosphatase</fullName>
        <ecNumber evidence="4">3.1.3.18</ecNumber>
    </recommendedName>
</protein>
<gene>
    <name evidence="5" type="ORF">ENJ10_10655</name>
</gene>
<dbReference type="Gene3D" id="3.40.50.1000">
    <property type="entry name" value="HAD superfamily/HAD-like"/>
    <property type="match status" value="1"/>
</dbReference>
<dbReference type="SFLD" id="SFLDS00003">
    <property type="entry name" value="Haloacid_Dehalogenase"/>
    <property type="match status" value="1"/>
</dbReference>
<keyword evidence="5" id="KW-0378">Hydrolase</keyword>
<dbReference type="EMBL" id="DRLD01000295">
    <property type="protein sequence ID" value="HED11138.1"/>
    <property type="molecule type" value="Genomic_DNA"/>
</dbReference>
<dbReference type="AlphaFoldDB" id="A0A7V1LN74"/>
<dbReference type="InterPro" id="IPR050155">
    <property type="entry name" value="HAD-like_hydrolase_sf"/>
</dbReference>
<dbReference type="InterPro" id="IPR023198">
    <property type="entry name" value="PGP-like_dom2"/>
</dbReference>
<sequence length="220" mass="24997">MFMKALIFDLDGTLLDTLKDLAVSTNHVLENNGYPPHPLEAYNYLVGQGVRHLIEYALPREAREARRIDRLVQEFSAYYEGHWDVHTHPYDGIREMLDRLFQTGRPIGILSNKPHNFTVLCVDKMLAGYPFKLVMGHREPFPRKPDPQSALHMARELNLAPREIMFCGDTSIDMQTATRAGMYAVGVTWGFRPRGELLENGARQLAESPADVITIFNAAE</sequence>